<dbReference type="SUPFAM" id="SSF56300">
    <property type="entry name" value="Metallo-dependent phosphatases"/>
    <property type="match status" value="1"/>
</dbReference>
<dbReference type="Proteomes" id="UP000712007">
    <property type="component" value="Unassembled WGS sequence"/>
</dbReference>
<comment type="caution">
    <text evidence="2">The sequence shown here is derived from an EMBL/GenBank/DDBJ whole genome shotgun (WGS) entry which is preliminary data.</text>
</comment>
<reference evidence="2" key="1">
    <citation type="submission" date="2020-10" db="EMBL/GenBank/DDBJ databases">
        <authorList>
            <person name="Gilroy R."/>
        </authorList>
    </citation>
    <scope>NUCLEOTIDE SEQUENCE</scope>
    <source>
        <strain evidence="2">3924</strain>
    </source>
</reference>
<dbReference type="Gene3D" id="3.60.21.10">
    <property type="match status" value="1"/>
</dbReference>
<evidence type="ECO:0000259" key="1">
    <source>
        <dbReference type="Pfam" id="PF00149"/>
    </source>
</evidence>
<dbReference type="EMBL" id="JADIMV010000102">
    <property type="protein sequence ID" value="MBO8440192.1"/>
    <property type="molecule type" value="Genomic_DNA"/>
</dbReference>
<sequence length="284" mass="32217">MRNIIIAALAATLLLACDRYDPTGFFASPSAGVEKRFAESEAMSEPDDIYLTGTEDYTVLYCGDVHYSESADNLRTLLRSATDADTRPLLIVINGDLTDRDGGLREVRRIIDGETVPGAQPYIFTSIGNHDLYFNQWETYRELFGRSSYSFAVRMGTVADLFICLDTGNAQLGRRQKAWLERLLREERDRYRHCTIFTHTNLWLTDYSQFPTGSMPTLETVYLAGLAAEHGVELFVQSHDHHRDERCMDGVRYVTLDAIEDGAANASYLETVYGKNITYRFIEL</sequence>
<protein>
    <submittedName>
        <fullName evidence="2">Metallophosphoesterase</fullName>
    </submittedName>
</protein>
<dbReference type="InterPro" id="IPR051918">
    <property type="entry name" value="STPP_CPPED1"/>
</dbReference>
<gene>
    <name evidence="2" type="ORF">IAC51_06030</name>
</gene>
<dbReference type="CDD" id="cd00838">
    <property type="entry name" value="MPP_superfamily"/>
    <property type="match status" value="1"/>
</dbReference>
<dbReference type="InterPro" id="IPR004843">
    <property type="entry name" value="Calcineurin-like_PHP"/>
</dbReference>
<dbReference type="InterPro" id="IPR029052">
    <property type="entry name" value="Metallo-depent_PP-like"/>
</dbReference>
<dbReference type="GO" id="GO:0016787">
    <property type="term" value="F:hydrolase activity"/>
    <property type="evidence" value="ECO:0007669"/>
    <property type="project" value="InterPro"/>
</dbReference>
<evidence type="ECO:0000313" key="3">
    <source>
        <dbReference type="Proteomes" id="UP000712007"/>
    </source>
</evidence>
<reference evidence="2" key="2">
    <citation type="journal article" date="2021" name="PeerJ">
        <title>Extensive microbial diversity within the chicken gut microbiome revealed by metagenomics and culture.</title>
        <authorList>
            <person name="Gilroy R."/>
            <person name="Ravi A."/>
            <person name="Getino M."/>
            <person name="Pursley I."/>
            <person name="Horton D.L."/>
            <person name="Alikhan N.F."/>
            <person name="Baker D."/>
            <person name="Gharbi K."/>
            <person name="Hall N."/>
            <person name="Watson M."/>
            <person name="Adriaenssens E.M."/>
            <person name="Foster-Nyarko E."/>
            <person name="Jarju S."/>
            <person name="Secka A."/>
            <person name="Antonio M."/>
            <person name="Oren A."/>
            <person name="Chaudhuri R.R."/>
            <person name="La Ragione R."/>
            <person name="Hildebrand F."/>
            <person name="Pallen M.J."/>
        </authorList>
    </citation>
    <scope>NUCLEOTIDE SEQUENCE</scope>
    <source>
        <strain evidence="2">3924</strain>
    </source>
</reference>
<dbReference type="Pfam" id="PF00149">
    <property type="entry name" value="Metallophos"/>
    <property type="match status" value="1"/>
</dbReference>
<organism evidence="2 3">
    <name type="scientific">Candidatus Aphodosoma intestinipullorum</name>
    <dbReference type="NCBI Taxonomy" id="2840674"/>
    <lineage>
        <taxon>Bacteria</taxon>
        <taxon>Pseudomonadati</taxon>
        <taxon>Bacteroidota</taxon>
        <taxon>Bacteroidia</taxon>
        <taxon>Bacteroidales</taxon>
        <taxon>Candidatus Aphodosoma</taxon>
    </lineage>
</organism>
<evidence type="ECO:0000313" key="2">
    <source>
        <dbReference type="EMBL" id="MBO8440192.1"/>
    </source>
</evidence>
<dbReference type="AlphaFoldDB" id="A0A940IF39"/>
<feature type="domain" description="Calcineurin-like phosphoesterase" evidence="1">
    <location>
        <begin position="58"/>
        <end position="242"/>
    </location>
</feature>
<accession>A0A940IF39</accession>
<name>A0A940IF39_9BACT</name>
<proteinExistence type="predicted"/>
<dbReference type="PROSITE" id="PS51257">
    <property type="entry name" value="PROKAR_LIPOPROTEIN"/>
    <property type="match status" value="1"/>
</dbReference>
<dbReference type="PANTHER" id="PTHR43143:SF1">
    <property type="entry name" value="SERINE_THREONINE-PROTEIN PHOSPHATASE CPPED1"/>
    <property type="match status" value="1"/>
</dbReference>
<dbReference type="PANTHER" id="PTHR43143">
    <property type="entry name" value="METALLOPHOSPHOESTERASE, CALCINEURIN SUPERFAMILY"/>
    <property type="match status" value="1"/>
</dbReference>